<dbReference type="OrthoDB" id="4699at2759"/>
<organism evidence="4 5">
    <name type="scientific">Gracilariopsis chorda</name>
    <dbReference type="NCBI Taxonomy" id="448386"/>
    <lineage>
        <taxon>Eukaryota</taxon>
        <taxon>Rhodophyta</taxon>
        <taxon>Florideophyceae</taxon>
        <taxon>Rhodymeniophycidae</taxon>
        <taxon>Gracilariales</taxon>
        <taxon>Gracilariaceae</taxon>
        <taxon>Gracilariopsis</taxon>
    </lineage>
</organism>
<keyword evidence="1" id="KW-0175">Coiled coil</keyword>
<feature type="region of interest" description="Disordered" evidence="2">
    <location>
        <begin position="425"/>
        <end position="460"/>
    </location>
</feature>
<feature type="region of interest" description="Disordered" evidence="2">
    <location>
        <begin position="339"/>
        <end position="368"/>
    </location>
</feature>
<feature type="compositionally biased region" description="Basic residues" evidence="2">
    <location>
        <begin position="435"/>
        <end position="446"/>
    </location>
</feature>
<protein>
    <submittedName>
        <fullName evidence="4">E3 UFM1-protein ligase 1</fullName>
    </submittedName>
</protein>
<dbReference type="AlphaFoldDB" id="A0A2V3J286"/>
<name>A0A2V3J286_9FLOR</name>
<evidence type="ECO:0000256" key="2">
    <source>
        <dbReference type="SAM" id="MobiDB-lite"/>
    </source>
</evidence>
<dbReference type="EMBL" id="NBIV01000013">
    <property type="protein sequence ID" value="PXF48566.1"/>
    <property type="molecule type" value="Genomic_DNA"/>
</dbReference>
<dbReference type="Proteomes" id="UP000247409">
    <property type="component" value="Unassembled WGS sequence"/>
</dbReference>
<gene>
    <name evidence="4" type="ORF">BWQ96_01735</name>
</gene>
<dbReference type="GO" id="GO:0016874">
    <property type="term" value="F:ligase activity"/>
    <property type="evidence" value="ECO:0007669"/>
    <property type="project" value="UniProtKB-KW"/>
</dbReference>
<dbReference type="InterPro" id="IPR056579">
    <property type="entry name" value="Ufl1_N"/>
</dbReference>
<sequence length="789" mass="86280">MDEIFELQRQLQAAQKTTTTQRLSERNCIELVMKLQSLKLIELIFTRSGKEYLTPAHLIVEIEDELLARGGRVNIIDIPDALNVALNYVEDAMPHVIKEDQSVRLVRGELLTDYYLASLAEEVNDGLASSESGTDDVGAIATRYSLPVDLIREVIQKHEGTIIQSKYDAASGVIRSASSVARQEAAARGLLRAVTAPTSLADIASTWELPQTLIHQIATEMLELGHVAGSIEGRSSRAVFIPEVFVNATIAAVSSAYTSNGFVGFSQLRKFYVQDIPDFVQKNLSGGVVLEECVVSSVLLETITTSASEALQQGSWLDIRSALPIEFPESDVPEVVRRVSAEGTGDSSVKTDTKASRTKRKARTSKNVSTKKETVVYGERYIVSPQLTKLLSDAITEDSVKKAAERAKLIAEKCDVVVSHSATKQVEPEGDISSKKSKSKGKRRGGGGKGDTVSKTLKSGGDDMNVRFPVAIPSQEEAIELVFSNPSCSSAFESDYLESFTDSEELLQVLVEALFGENGLRELYITRAAEAIVNLERERATAKLNAERELLASMERIEMYNKSAESLPEEEMVALSKANVVDQHCIDCLCRIMHSVARSTGVVFESLLRATKLSSKREKLETLRGVVDKLPPTLQSILRNFISTVSSKDTGTIETFLNLYDANFIVLDLPERRPLDNKRERNVLAKSRAELISTLDTDDVSISPLRALQIGVVLSHAKVSGGSVVSIPEPMTFECSKAIEDQAKAGETGEALRRLRMVVEAATNGGEDSKVSGGEEYLESLQSLRDTIR</sequence>
<dbReference type="GO" id="GO:0032434">
    <property type="term" value="P:regulation of proteasomal ubiquitin-dependent protein catabolic process"/>
    <property type="evidence" value="ECO:0007669"/>
    <property type="project" value="TreeGrafter"/>
</dbReference>
<dbReference type="PANTHER" id="PTHR31057:SF0">
    <property type="entry name" value="E3 UFM1-PROTEIN LIGASE 1"/>
    <property type="match status" value="1"/>
</dbReference>
<dbReference type="GO" id="GO:0034976">
    <property type="term" value="P:response to endoplasmic reticulum stress"/>
    <property type="evidence" value="ECO:0007669"/>
    <property type="project" value="TreeGrafter"/>
</dbReference>
<evidence type="ECO:0000256" key="1">
    <source>
        <dbReference type="SAM" id="Coils"/>
    </source>
</evidence>
<dbReference type="Pfam" id="PF09743">
    <property type="entry name" value="E3_UFM1_ligase"/>
    <property type="match status" value="1"/>
</dbReference>
<feature type="coiled-coil region" evidence="1">
    <location>
        <begin position="525"/>
        <end position="557"/>
    </location>
</feature>
<dbReference type="GO" id="GO:1990592">
    <property type="term" value="P:protein K69-linked ufmylation"/>
    <property type="evidence" value="ECO:0007669"/>
    <property type="project" value="TreeGrafter"/>
</dbReference>
<dbReference type="InterPro" id="IPR018611">
    <property type="entry name" value="Ufl1"/>
</dbReference>
<dbReference type="STRING" id="448386.A0A2V3J286"/>
<keyword evidence="5" id="KW-1185">Reference proteome</keyword>
<evidence type="ECO:0000313" key="4">
    <source>
        <dbReference type="EMBL" id="PXF48566.1"/>
    </source>
</evidence>
<dbReference type="GO" id="GO:0005789">
    <property type="term" value="C:endoplasmic reticulum membrane"/>
    <property type="evidence" value="ECO:0007669"/>
    <property type="project" value="TreeGrafter"/>
</dbReference>
<dbReference type="PANTHER" id="PTHR31057">
    <property type="entry name" value="E3 UFM1-PROTEIN LIGASE 1"/>
    <property type="match status" value="1"/>
</dbReference>
<evidence type="ECO:0000313" key="5">
    <source>
        <dbReference type="Proteomes" id="UP000247409"/>
    </source>
</evidence>
<accession>A0A2V3J286</accession>
<evidence type="ECO:0000259" key="3">
    <source>
        <dbReference type="Pfam" id="PF09743"/>
    </source>
</evidence>
<feature type="domain" description="E3 UFM1-protein ligase 1-like N-terminal" evidence="3">
    <location>
        <begin position="3"/>
        <end position="279"/>
    </location>
</feature>
<comment type="caution">
    <text evidence="4">The sequence shown here is derived from an EMBL/GenBank/DDBJ whole genome shotgun (WGS) entry which is preliminary data.</text>
</comment>
<proteinExistence type="predicted"/>
<dbReference type="GO" id="GO:0061666">
    <property type="term" value="F:UFM1 ligase activity"/>
    <property type="evidence" value="ECO:0007669"/>
    <property type="project" value="InterPro"/>
</dbReference>
<keyword evidence="4" id="KW-0436">Ligase</keyword>
<reference evidence="4 5" key="1">
    <citation type="journal article" date="2018" name="Mol. Biol. Evol.">
        <title>Analysis of the draft genome of the red seaweed Gracilariopsis chorda provides insights into genome size evolution in Rhodophyta.</title>
        <authorList>
            <person name="Lee J."/>
            <person name="Yang E.C."/>
            <person name="Graf L."/>
            <person name="Yang J.H."/>
            <person name="Qiu H."/>
            <person name="Zel Zion U."/>
            <person name="Chan C.X."/>
            <person name="Stephens T.G."/>
            <person name="Weber A.P.M."/>
            <person name="Boo G.H."/>
            <person name="Boo S.M."/>
            <person name="Kim K.M."/>
            <person name="Shin Y."/>
            <person name="Jung M."/>
            <person name="Lee S.J."/>
            <person name="Yim H.S."/>
            <person name="Lee J.H."/>
            <person name="Bhattacharya D."/>
            <person name="Yoon H.S."/>
        </authorList>
    </citation>
    <scope>NUCLEOTIDE SEQUENCE [LARGE SCALE GENOMIC DNA]</scope>
    <source>
        <strain evidence="4 5">SKKU-2015</strain>
        <tissue evidence="4">Whole body</tissue>
    </source>
</reference>